<protein>
    <submittedName>
        <fullName evidence="3">Baseplate assembly protein</fullName>
    </submittedName>
</protein>
<accession>A0A2S0PE93</accession>
<dbReference type="Pfam" id="PF26079">
    <property type="entry name" value="Baseplate_J_C"/>
    <property type="match status" value="1"/>
</dbReference>
<dbReference type="PANTHER" id="PTHR35862:SF1">
    <property type="entry name" value="FELS-2 PROPHAGE PROTEIN"/>
    <property type="match status" value="1"/>
</dbReference>
<dbReference type="PANTHER" id="PTHR35862">
    <property type="entry name" value="FELS-2 PROPHAGE PROTEIN"/>
    <property type="match status" value="1"/>
</dbReference>
<evidence type="ECO:0000313" key="3">
    <source>
        <dbReference type="EMBL" id="AVY95699.1"/>
    </source>
</evidence>
<reference evidence="3 4" key="1">
    <citation type="submission" date="2018-04" db="EMBL/GenBank/DDBJ databases">
        <title>Denitrifier Microvirgula.</title>
        <authorList>
            <person name="Anderson E."/>
            <person name="Jang J."/>
            <person name="Ishii S."/>
        </authorList>
    </citation>
    <scope>NUCLEOTIDE SEQUENCE [LARGE SCALE GENOMIC DNA]</scope>
    <source>
        <strain evidence="3 4">BE2.4</strain>
    </source>
</reference>
<dbReference type="PIRSF" id="PIRSF020481">
    <property type="entry name" value="BAP"/>
    <property type="match status" value="1"/>
</dbReference>
<gene>
    <name evidence="3" type="ORF">DAI18_17865</name>
</gene>
<evidence type="ECO:0000259" key="2">
    <source>
        <dbReference type="Pfam" id="PF26079"/>
    </source>
</evidence>
<proteinExistence type="predicted"/>
<sequence>MIDLTKLPPPDVLEALDYESIYAGKLTRFQRLYPDWSAALESDPVVKLLELSAYDEMMYRARVNDAARSVMLAYANGRDLDHLSALLGTQRLLVTPADPEADPPVEAVSELDDRLRYRTQMAPEGMAAAGPRDAYRFHALSASGRVRDAWVDRPEPGVVRVTVLSTTGEGEADAALLATVGDYLSADERRPLNDDVRVQAASIVRFAVEAVLHVEDGPTASVVREEAERAVWRYVRAEQDYGRTLGRSITTSALYAALHQPGVSRVDLLLPTATIDLDRTEAAYCTAVTVRVEQHDD</sequence>
<dbReference type="RefSeq" id="WP_107890092.1">
    <property type="nucleotide sequence ID" value="NZ_CP028519.1"/>
</dbReference>
<name>A0A2S0PE93_9NEIS</name>
<feature type="domain" description="Baseplate J-like C-terminal" evidence="2">
    <location>
        <begin position="208"/>
        <end position="290"/>
    </location>
</feature>
<dbReference type="InterPro" id="IPR052726">
    <property type="entry name" value="Phage_Baseplate_Hub"/>
</dbReference>
<organism evidence="3 4">
    <name type="scientific">Microvirgula aerodenitrificans</name>
    <dbReference type="NCBI Taxonomy" id="57480"/>
    <lineage>
        <taxon>Bacteria</taxon>
        <taxon>Pseudomonadati</taxon>
        <taxon>Pseudomonadota</taxon>
        <taxon>Betaproteobacteria</taxon>
        <taxon>Neisseriales</taxon>
        <taxon>Aquaspirillaceae</taxon>
        <taxon>Microvirgula</taxon>
    </lineage>
</organism>
<dbReference type="Proteomes" id="UP000244173">
    <property type="component" value="Chromosome"/>
</dbReference>
<dbReference type="KEGG" id="maer:DAI18_17865"/>
<feature type="domain" description="Baseplate J-like central" evidence="1">
    <location>
        <begin position="128"/>
        <end position="200"/>
    </location>
</feature>
<dbReference type="OrthoDB" id="9793802at2"/>
<evidence type="ECO:0000259" key="1">
    <source>
        <dbReference type="Pfam" id="PF26078"/>
    </source>
</evidence>
<dbReference type="InterPro" id="IPR058530">
    <property type="entry name" value="Baseplate_J-like_C"/>
</dbReference>
<evidence type="ECO:0000313" key="4">
    <source>
        <dbReference type="Proteomes" id="UP000244173"/>
    </source>
</evidence>
<dbReference type="EMBL" id="CP028519">
    <property type="protein sequence ID" value="AVY95699.1"/>
    <property type="molecule type" value="Genomic_DNA"/>
</dbReference>
<dbReference type="Pfam" id="PF26078">
    <property type="entry name" value="Baseplate_J_M"/>
    <property type="match status" value="1"/>
</dbReference>
<dbReference type="InterPro" id="IPR014507">
    <property type="entry name" value="Baseplate_assembly_J_pred"/>
</dbReference>
<keyword evidence="4" id="KW-1185">Reference proteome</keyword>
<dbReference type="InterPro" id="IPR058531">
    <property type="entry name" value="Baseplate_J_M"/>
</dbReference>
<dbReference type="AlphaFoldDB" id="A0A2S0PE93"/>